<reference evidence="4" key="2">
    <citation type="submission" date="2021-04" db="EMBL/GenBank/DDBJ databases">
        <title>Brevibacillus composti FJAT-54423, complete genome.</title>
        <authorList>
            <person name="Tang R."/>
        </authorList>
    </citation>
    <scope>NUCLEOTIDE SEQUENCE</scope>
    <source>
        <strain evidence="4">FJAT-54424</strain>
    </source>
</reference>
<evidence type="ECO:0000256" key="1">
    <source>
        <dbReference type="ARBA" id="ARBA00008791"/>
    </source>
</evidence>
<dbReference type="PANTHER" id="PTHR46268">
    <property type="entry name" value="STRESS RESPONSE PROTEIN NHAX"/>
    <property type="match status" value="1"/>
</dbReference>
<accession>A0A7T5JMG8</accession>
<feature type="domain" description="UspA" evidence="2">
    <location>
        <begin position="147"/>
        <end position="285"/>
    </location>
</feature>
<protein>
    <submittedName>
        <fullName evidence="3">Universal stress protein</fullName>
    </submittedName>
</protein>
<dbReference type="Pfam" id="PF00582">
    <property type="entry name" value="Usp"/>
    <property type="match status" value="2"/>
</dbReference>
<dbReference type="InterPro" id="IPR014729">
    <property type="entry name" value="Rossmann-like_a/b/a_fold"/>
</dbReference>
<feature type="domain" description="UspA" evidence="2">
    <location>
        <begin position="3"/>
        <end position="138"/>
    </location>
</feature>
<dbReference type="EMBL" id="CP073708">
    <property type="protein sequence ID" value="QUO40069.1"/>
    <property type="molecule type" value="Genomic_DNA"/>
</dbReference>
<evidence type="ECO:0000313" key="5">
    <source>
        <dbReference type="Proteomes" id="UP000595847"/>
    </source>
</evidence>
<dbReference type="KEGG" id="bcop:JD108_13715"/>
<dbReference type="Proteomes" id="UP000677234">
    <property type="component" value="Chromosome"/>
</dbReference>
<dbReference type="SUPFAM" id="SSF52402">
    <property type="entry name" value="Adenine nucleotide alpha hydrolases-like"/>
    <property type="match status" value="2"/>
</dbReference>
<organism evidence="3 5">
    <name type="scientific">Brevibacillus composti</name>
    <dbReference type="NCBI Taxonomy" id="2796470"/>
    <lineage>
        <taxon>Bacteria</taxon>
        <taxon>Bacillati</taxon>
        <taxon>Bacillota</taxon>
        <taxon>Bacilli</taxon>
        <taxon>Bacillales</taxon>
        <taxon>Paenibacillaceae</taxon>
        <taxon>Brevibacillus</taxon>
    </lineage>
</organism>
<dbReference type="CDD" id="cd00293">
    <property type="entry name" value="USP-like"/>
    <property type="match status" value="2"/>
</dbReference>
<dbReference type="InterPro" id="IPR006015">
    <property type="entry name" value="Universal_stress_UspA"/>
</dbReference>
<dbReference type="AlphaFoldDB" id="A0A7T5JMG8"/>
<reference evidence="3 5" key="1">
    <citation type="submission" date="2020-12" db="EMBL/GenBank/DDBJ databases">
        <title>strain FJAT-54423T represents a novel species of the genus Brevibacillus.</title>
        <authorList>
            <person name="Tang R."/>
        </authorList>
    </citation>
    <scope>NUCLEOTIDE SEQUENCE [LARGE SCALE GENOMIC DNA]</scope>
    <source>
        <strain evidence="3 5">FJAT-54423</strain>
    </source>
</reference>
<evidence type="ECO:0000313" key="6">
    <source>
        <dbReference type="Proteomes" id="UP000677234"/>
    </source>
</evidence>
<name>A0A7T5JMG8_9BACL</name>
<keyword evidence="6" id="KW-1185">Reference proteome</keyword>
<comment type="similarity">
    <text evidence="1">Belongs to the universal stress protein A family.</text>
</comment>
<dbReference type="Proteomes" id="UP000595847">
    <property type="component" value="Chromosome"/>
</dbReference>
<dbReference type="RefSeq" id="WP_198826623.1">
    <property type="nucleotide sequence ID" value="NZ_CP073708.1"/>
</dbReference>
<dbReference type="PRINTS" id="PR01438">
    <property type="entry name" value="UNVRSLSTRESS"/>
</dbReference>
<dbReference type="PANTHER" id="PTHR46268:SF6">
    <property type="entry name" value="UNIVERSAL STRESS PROTEIN UP12"/>
    <property type="match status" value="1"/>
</dbReference>
<evidence type="ECO:0000313" key="4">
    <source>
        <dbReference type="EMBL" id="QUO40069.1"/>
    </source>
</evidence>
<dbReference type="EMBL" id="CP066308">
    <property type="protein sequence ID" value="QQE72991.1"/>
    <property type="molecule type" value="Genomic_DNA"/>
</dbReference>
<evidence type="ECO:0000259" key="2">
    <source>
        <dbReference type="Pfam" id="PF00582"/>
    </source>
</evidence>
<sequence length="285" mass="31064">MPRILVPVDQTPQSMQAVKFALALAKQEDSLTLLHAIPPFSARFVVNQLGNKPVEEFQLEEAKEDLKSIEELVQASQVPCEMVIQFGEPPEVIAAHARDGYAAIVMGTHGYGRMTGFLMQSVSYPTIHDVDIPVFLVPEDAQVNEKWKTVLVAVDGSDHAKRATAQAIRLGKEQGARFILLTAVIPPASYAGVYGIGWEDAATLEEWGEQTLRPYRDMFEAAQVPYESKVLIGDPSMSIKDVAHESGADVIVLGHHGLGGVAGTLMGSVTFKVIHRTRTPLLIVK</sequence>
<dbReference type="Gene3D" id="3.40.50.620">
    <property type="entry name" value="HUPs"/>
    <property type="match status" value="2"/>
</dbReference>
<evidence type="ECO:0000313" key="3">
    <source>
        <dbReference type="EMBL" id="QQE72991.1"/>
    </source>
</evidence>
<proteinExistence type="inferred from homology"/>
<gene>
    <name evidence="3" type="ORF">JD108_13715</name>
    <name evidence="4" type="ORF">KDJ56_13660</name>
</gene>
<dbReference type="InterPro" id="IPR006016">
    <property type="entry name" value="UspA"/>
</dbReference>